<evidence type="ECO:0000313" key="2">
    <source>
        <dbReference type="Proteomes" id="UP001595989"/>
    </source>
</evidence>
<protein>
    <recommendedName>
        <fullName evidence="3">DUF4430 domain-containing protein</fullName>
    </recommendedName>
</protein>
<accession>A0ABV9DLA8</accession>
<evidence type="ECO:0000313" key="1">
    <source>
        <dbReference type="EMBL" id="MFC4559621.1"/>
    </source>
</evidence>
<dbReference type="Proteomes" id="UP001595989">
    <property type="component" value="Unassembled WGS sequence"/>
</dbReference>
<gene>
    <name evidence="1" type="ORF">ACFO3D_15620</name>
</gene>
<organism evidence="1 2">
    <name type="scientific">Virgibacillus kekensis</name>
    <dbReference type="NCBI Taxonomy" id="202261"/>
    <lineage>
        <taxon>Bacteria</taxon>
        <taxon>Bacillati</taxon>
        <taxon>Bacillota</taxon>
        <taxon>Bacilli</taxon>
        <taxon>Bacillales</taxon>
        <taxon>Bacillaceae</taxon>
        <taxon>Virgibacillus</taxon>
    </lineage>
</organism>
<name>A0ABV9DLA8_9BACI</name>
<dbReference type="EMBL" id="JBHSFU010000009">
    <property type="protein sequence ID" value="MFC4559621.1"/>
    <property type="molecule type" value="Genomic_DNA"/>
</dbReference>
<comment type="caution">
    <text evidence="1">The sequence shown here is derived from an EMBL/GenBank/DDBJ whole genome shotgun (WGS) entry which is preliminary data.</text>
</comment>
<sequence length="125" mass="14604">MKRGLIIIGRLILIISIMTFNSKFYYPPLPIESVSKKEVLESLNDSAEDIVKITEENGYEWYITLMEQGKSHENLKNTIRGNGWEFQKQEGSGYFFKKDDKTLIVTTEMWTGKYVMVKIPTDWKV</sequence>
<proteinExistence type="predicted"/>
<reference evidence="2" key="1">
    <citation type="journal article" date="2019" name="Int. J. Syst. Evol. Microbiol.">
        <title>The Global Catalogue of Microorganisms (GCM) 10K type strain sequencing project: providing services to taxonomists for standard genome sequencing and annotation.</title>
        <authorList>
            <consortium name="The Broad Institute Genomics Platform"/>
            <consortium name="The Broad Institute Genome Sequencing Center for Infectious Disease"/>
            <person name="Wu L."/>
            <person name="Ma J."/>
        </authorList>
    </citation>
    <scope>NUCLEOTIDE SEQUENCE [LARGE SCALE GENOMIC DNA]</scope>
    <source>
        <strain evidence="2">CGMCC 4.7426</strain>
    </source>
</reference>
<evidence type="ECO:0008006" key="3">
    <source>
        <dbReference type="Google" id="ProtNLM"/>
    </source>
</evidence>
<keyword evidence="2" id="KW-1185">Reference proteome</keyword>
<dbReference type="RefSeq" id="WP_390298137.1">
    <property type="nucleotide sequence ID" value="NZ_JBHSFU010000009.1"/>
</dbReference>